<dbReference type="AlphaFoldDB" id="A0A6L9U7T7"/>
<dbReference type="InterPro" id="IPR029058">
    <property type="entry name" value="AB_hydrolase_fold"/>
</dbReference>
<gene>
    <name evidence="2" type="ORF">GR212_20745</name>
</gene>
<dbReference type="SUPFAM" id="SSF53474">
    <property type="entry name" value="alpha/beta-Hydrolases"/>
    <property type="match status" value="1"/>
</dbReference>
<name>A0A6L9U7T7_9HYPH</name>
<dbReference type="PANTHER" id="PTHR43433">
    <property type="entry name" value="HYDROLASE, ALPHA/BETA FOLD FAMILY PROTEIN"/>
    <property type="match status" value="1"/>
</dbReference>
<dbReference type="Proteomes" id="UP000483035">
    <property type="component" value="Unassembled WGS sequence"/>
</dbReference>
<dbReference type="Gene3D" id="3.40.50.1820">
    <property type="entry name" value="alpha/beta hydrolase"/>
    <property type="match status" value="1"/>
</dbReference>
<proteinExistence type="predicted"/>
<evidence type="ECO:0000313" key="3">
    <source>
        <dbReference type="Proteomes" id="UP000483035"/>
    </source>
</evidence>
<organism evidence="2 3">
    <name type="scientific">Rhizobium lusitanum</name>
    <dbReference type="NCBI Taxonomy" id="293958"/>
    <lineage>
        <taxon>Bacteria</taxon>
        <taxon>Pseudomonadati</taxon>
        <taxon>Pseudomonadota</taxon>
        <taxon>Alphaproteobacteria</taxon>
        <taxon>Hyphomicrobiales</taxon>
        <taxon>Rhizobiaceae</taxon>
        <taxon>Rhizobium/Agrobacterium group</taxon>
        <taxon>Rhizobium</taxon>
    </lineage>
</organism>
<evidence type="ECO:0000313" key="2">
    <source>
        <dbReference type="EMBL" id="NEI72015.1"/>
    </source>
</evidence>
<dbReference type="EMBL" id="WUEY01000010">
    <property type="protein sequence ID" value="NEI72015.1"/>
    <property type="molecule type" value="Genomic_DNA"/>
</dbReference>
<dbReference type="InterPro" id="IPR050471">
    <property type="entry name" value="AB_hydrolase"/>
</dbReference>
<feature type="domain" description="AB hydrolase-1" evidence="1">
    <location>
        <begin position="50"/>
        <end position="240"/>
    </location>
</feature>
<dbReference type="PANTHER" id="PTHR43433:SF4">
    <property type="entry name" value="NON-HEME CHLOROPEROXIDASE-RELATED"/>
    <property type="match status" value="1"/>
</dbReference>
<accession>A0A6L9U7T7</accession>
<dbReference type="InterPro" id="IPR000073">
    <property type="entry name" value="AB_hydrolase_1"/>
</dbReference>
<dbReference type="GO" id="GO:0016787">
    <property type="term" value="F:hydrolase activity"/>
    <property type="evidence" value="ECO:0007669"/>
    <property type="project" value="UniProtKB-KW"/>
</dbReference>
<evidence type="ECO:0000259" key="1">
    <source>
        <dbReference type="Pfam" id="PF12697"/>
    </source>
</evidence>
<dbReference type="Pfam" id="PF12697">
    <property type="entry name" value="Abhydrolase_6"/>
    <property type="match status" value="1"/>
</dbReference>
<comment type="caution">
    <text evidence="2">The sequence shown here is derived from an EMBL/GenBank/DDBJ whole genome shotgun (WGS) entry which is preliminary data.</text>
</comment>
<reference evidence="2 3" key="1">
    <citation type="submission" date="2019-12" db="EMBL/GenBank/DDBJ databases">
        <title>Rhizobium genotypes associated with high levels of biological nitrogen fixation by grain legumes in a temperate-maritime cropping system.</title>
        <authorList>
            <person name="Maluk M."/>
            <person name="Francesc Ferrando Molina F."/>
            <person name="Lopez Del Egido L."/>
            <person name="Lafos M."/>
            <person name="Langarica-Fuentes A."/>
            <person name="Gebre Yohannes G."/>
            <person name="Young M.W."/>
            <person name="Martin P."/>
            <person name="Gantlett R."/>
            <person name="Kenicer G."/>
            <person name="Hawes C."/>
            <person name="Begg G.S."/>
            <person name="Quilliam R.S."/>
            <person name="Squire G.R."/>
            <person name="Poole P.S."/>
            <person name="Young P.W."/>
            <person name="Iannetta P.M."/>
            <person name="James E.K."/>
        </authorList>
    </citation>
    <scope>NUCLEOTIDE SEQUENCE [LARGE SCALE GENOMIC DNA]</scope>
    <source>
        <strain evidence="2 3">JHI1118</strain>
    </source>
</reference>
<dbReference type="PRINTS" id="PR00111">
    <property type="entry name" value="ABHYDROLASE"/>
</dbReference>
<keyword evidence="2" id="KW-0378">Hydrolase</keyword>
<sequence>MASLREKPHMTAHGIMRREEQPPLVLVPGTACDERIFKPMLDRLKYPHTITLEIDGVSSMHDAALRILSKAPERFILCGFSLGGIAAFEIVAQASERVEKLVLIDTTAKPDPIENTAVRRKAVAEAEARGMESFILDAWPKLVAPCNIYDHEIRSTIVAMANDCGVAKLAAQAEVAISRADSRPRLGAITQPTLVLAGESEAVCPIDAHREIADGISGAELVVIPKAGHFSPLENPAEISAQLKRFLAR</sequence>
<protein>
    <submittedName>
        <fullName evidence="2">Alpha/beta fold hydrolase</fullName>
    </submittedName>
</protein>